<evidence type="ECO:0000313" key="6">
    <source>
        <dbReference type="EMBL" id="VAX05108.1"/>
    </source>
</evidence>
<name>A0A3B1B0X7_9ZZZZ</name>
<keyword evidence="3" id="KW-0408">Iron</keyword>
<dbReference type="Gene3D" id="3.20.20.70">
    <property type="entry name" value="Aldolase class I"/>
    <property type="match status" value="1"/>
</dbReference>
<sequence>MAEILQKSENWSKTPKGDARGYIDSDRLREVWFHTGTACNLACDFCLEGSKPGDTRLGLVKFQDVAPYIEQALKLGVTQFSFTGGEPFLVKDLPKILTLASAHRPCLVLTNGTEALHQRITELENLTNSPNPVSFRVSLDHFEEKIHDLGRGTGSFAKALTGLKMLYDRGFAISVARHIWPDEDKYATEKAFAQLFKDHDLPEDLKIVAFPDFALPGSLPKVPFVTTDCMTRYQDAESRKEFMCAFSRMIVKQDGKMRVYACTLVDDDLDYDLGPSLDASMGMRISMKHHRCYSCFAYGSSCSEI</sequence>
<gene>
    <name evidence="6" type="ORF">MNBD_ALPHA03-520</name>
</gene>
<evidence type="ECO:0000256" key="1">
    <source>
        <dbReference type="ARBA" id="ARBA00022691"/>
    </source>
</evidence>
<keyword evidence="1" id="KW-0949">S-adenosyl-L-methionine</keyword>
<dbReference type="AlphaFoldDB" id="A0A3B1B0X7"/>
<dbReference type="GO" id="GO:0046872">
    <property type="term" value="F:metal ion binding"/>
    <property type="evidence" value="ECO:0007669"/>
    <property type="project" value="UniProtKB-KW"/>
</dbReference>
<dbReference type="GO" id="GO:0051536">
    <property type="term" value="F:iron-sulfur cluster binding"/>
    <property type="evidence" value="ECO:0007669"/>
    <property type="project" value="UniProtKB-KW"/>
</dbReference>
<proteinExistence type="predicted"/>
<dbReference type="EMBL" id="UOFW01000123">
    <property type="protein sequence ID" value="VAX05108.1"/>
    <property type="molecule type" value="Genomic_DNA"/>
</dbReference>
<keyword evidence="2" id="KW-0479">Metal-binding</keyword>
<dbReference type="CDD" id="cd01335">
    <property type="entry name" value="Radical_SAM"/>
    <property type="match status" value="1"/>
</dbReference>
<evidence type="ECO:0000256" key="4">
    <source>
        <dbReference type="ARBA" id="ARBA00023014"/>
    </source>
</evidence>
<dbReference type="Pfam" id="PF04055">
    <property type="entry name" value="Radical_SAM"/>
    <property type="match status" value="1"/>
</dbReference>
<reference evidence="6" key="1">
    <citation type="submission" date="2018-06" db="EMBL/GenBank/DDBJ databases">
        <authorList>
            <person name="Zhirakovskaya E."/>
        </authorList>
    </citation>
    <scope>NUCLEOTIDE SEQUENCE</scope>
</reference>
<protein>
    <submittedName>
        <fullName evidence="6">Radical SAM domain protein</fullName>
    </submittedName>
</protein>
<dbReference type="InterPro" id="IPR013785">
    <property type="entry name" value="Aldolase_TIM"/>
</dbReference>
<evidence type="ECO:0000256" key="3">
    <source>
        <dbReference type="ARBA" id="ARBA00023004"/>
    </source>
</evidence>
<keyword evidence="4" id="KW-0411">Iron-sulfur</keyword>
<dbReference type="PANTHER" id="PTHR11228">
    <property type="entry name" value="RADICAL SAM DOMAIN PROTEIN"/>
    <property type="match status" value="1"/>
</dbReference>
<dbReference type="InterPro" id="IPR058240">
    <property type="entry name" value="rSAM_sf"/>
</dbReference>
<dbReference type="SFLD" id="SFLDG01067">
    <property type="entry name" value="SPASM/twitch_domain_containing"/>
    <property type="match status" value="1"/>
</dbReference>
<dbReference type="InterPro" id="IPR007197">
    <property type="entry name" value="rSAM"/>
</dbReference>
<evidence type="ECO:0000259" key="5">
    <source>
        <dbReference type="Pfam" id="PF04055"/>
    </source>
</evidence>
<dbReference type="GO" id="GO:0003824">
    <property type="term" value="F:catalytic activity"/>
    <property type="evidence" value="ECO:0007669"/>
    <property type="project" value="InterPro"/>
</dbReference>
<accession>A0A3B1B0X7</accession>
<feature type="domain" description="Radical SAM core" evidence="5">
    <location>
        <begin position="36"/>
        <end position="176"/>
    </location>
</feature>
<dbReference type="SUPFAM" id="SSF102114">
    <property type="entry name" value="Radical SAM enzymes"/>
    <property type="match status" value="1"/>
</dbReference>
<organism evidence="6">
    <name type="scientific">hydrothermal vent metagenome</name>
    <dbReference type="NCBI Taxonomy" id="652676"/>
    <lineage>
        <taxon>unclassified sequences</taxon>
        <taxon>metagenomes</taxon>
        <taxon>ecological metagenomes</taxon>
    </lineage>
</organism>
<evidence type="ECO:0000256" key="2">
    <source>
        <dbReference type="ARBA" id="ARBA00022723"/>
    </source>
</evidence>
<dbReference type="PANTHER" id="PTHR11228:SF22">
    <property type="entry name" value="PEPTIDE BIOSYNTHESIS PROTEIN YYDG-RELATED"/>
    <property type="match status" value="1"/>
</dbReference>
<dbReference type="SFLD" id="SFLDS00029">
    <property type="entry name" value="Radical_SAM"/>
    <property type="match status" value="1"/>
</dbReference>
<dbReference type="InterPro" id="IPR050377">
    <property type="entry name" value="Radical_SAM_PqqE_MftC-like"/>
</dbReference>